<dbReference type="GO" id="GO:0007155">
    <property type="term" value="P:cell adhesion"/>
    <property type="evidence" value="ECO:0007669"/>
    <property type="project" value="UniProtKB-KW"/>
</dbReference>
<dbReference type="GO" id="GO:0006508">
    <property type="term" value="P:proteolysis"/>
    <property type="evidence" value="ECO:0007669"/>
    <property type="project" value="UniProtKB-KW"/>
</dbReference>
<dbReference type="GO" id="GO:0007417">
    <property type="term" value="P:central nervous system development"/>
    <property type="evidence" value="ECO:0007669"/>
    <property type="project" value="InterPro"/>
</dbReference>
<dbReference type="AlphaFoldDB" id="A0A9X9M6D9"/>
<dbReference type="EMBL" id="CYRY02043370">
    <property type="protein sequence ID" value="VCX37709.1"/>
    <property type="molecule type" value="Genomic_DNA"/>
</dbReference>
<dbReference type="Gene3D" id="2.60.120.260">
    <property type="entry name" value="Galactose-binding domain-like"/>
    <property type="match status" value="1"/>
</dbReference>
<keyword evidence="17" id="KW-1185">Reference proteome</keyword>
<protein>
    <recommendedName>
        <fullName evidence="13">Reelin</fullName>
    </recommendedName>
</protein>
<dbReference type="GO" id="GO:0001764">
    <property type="term" value="P:neuron migration"/>
    <property type="evidence" value="ECO:0007669"/>
    <property type="project" value="InterPro"/>
</dbReference>
<keyword evidence="4" id="KW-0272">Extracellular matrix</keyword>
<evidence type="ECO:0000256" key="5">
    <source>
        <dbReference type="ARBA" id="ARBA00022670"/>
    </source>
</evidence>
<comment type="similarity">
    <text evidence="12">Belongs to the reelin family.</text>
</comment>
<evidence type="ECO:0000256" key="12">
    <source>
        <dbReference type="ARBA" id="ARBA00023773"/>
    </source>
</evidence>
<accession>A0A9X9M6D9</accession>
<dbReference type="GO" id="GO:0046872">
    <property type="term" value="F:metal ion binding"/>
    <property type="evidence" value="ECO:0007669"/>
    <property type="project" value="UniProtKB-KW"/>
</dbReference>
<comment type="function">
    <text evidence="15">Extracellular matrix serine protease secreted by pioneer neurons that plays a role in layering of neurons in the cerebral cortex and cerebellum by coordinating cell positioning during neurodevelopment. Regulates microtubule function in neurons and neuronal migration. Binding to the extracellular domains of lipoprotein receptors VLDLR and LRP8/APOER2 induces tyrosine phosphorylation of DAB1 and modulation of TAU phosphorylation. Affects migration of sympathetic preganglionic neurons in the spinal cord, where it seems to act as a barrier to neuronal migration. Enzymatic activity is important for the modulation of cell adhesion.</text>
</comment>
<gene>
    <name evidence="16" type="ORF">BN2614_LOCUS1</name>
</gene>
<evidence type="ECO:0000313" key="17">
    <source>
        <dbReference type="Proteomes" id="UP000269945"/>
    </source>
</evidence>
<evidence type="ECO:0000256" key="9">
    <source>
        <dbReference type="ARBA" id="ARBA00022833"/>
    </source>
</evidence>
<dbReference type="PANTHER" id="PTHR11841:SF1">
    <property type="entry name" value="REELIN"/>
    <property type="match status" value="1"/>
</dbReference>
<dbReference type="PANTHER" id="PTHR11841">
    <property type="entry name" value="REELIN"/>
    <property type="match status" value="1"/>
</dbReference>
<evidence type="ECO:0000256" key="2">
    <source>
        <dbReference type="ARBA" id="ARBA00022473"/>
    </source>
</evidence>
<comment type="caution">
    <text evidence="16">The sequence shown here is derived from an EMBL/GenBank/DDBJ whole genome shotgun (WGS) entry which is preliminary data.</text>
</comment>
<keyword evidence="11" id="KW-0130">Cell adhesion</keyword>
<keyword evidence="5" id="KW-0645">Protease</keyword>
<reference evidence="16 17" key="1">
    <citation type="submission" date="2018-10" db="EMBL/GenBank/DDBJ databases">
        <authorList>
            <person name="Ekblom R."/>
            <person name="Jareborg N."/>
        </authorList>
    </citation>
    <scope>NUCLEOTIDE SEQUENCE [LARGE SCALE GENOMIC DNA]</scope>
    <source>
        <tissue evidence="16">Muscle</tissue>
    </source>
</reference>
<evidence type="ECO:0000256" key="4">
    <source>
        <dbReference type="ARBA" id="ARBA00022530"/>
    </source>
</evidence>
<comment type="subcellular location">
    <subcellularLocation>
        <location evidence="1">Secreted</location>
        <location evidence="1">Extracellular space</location>
        <location evidence="1">Extracellular matrix</location>
    </subcellularLocation>
</comment>
<dbReference type="GO" id="GO:0070325">
    <property type="term" value="F:lipoprotein particle receptor binding"/>
    <property type="evidence" value="ECO:0007669"/>
    <property type="project" value="InterPro"/>
</dbReference>
<sequence>MPSCQEFTSASIYHATEFTQWRRVTVLLPQKTWSSATRFRWSQTYYTAQDEWALDSIYIG</sequence>
<keyword evidence="9" id="KW-0862">Zinc</keyword>
<organism evidence="16 17">
    <name type="scientific">Gulo gulo</name>
    <name type="common">Wolverine</name>
    <name type="synonym">Gluton</name>
    <dbReference type="NCBI Taxonomy" id="48420"/>
    <lineage>
        <taxon>Eukaryota</taxon>
        <taxon>Metazoa</taxon>
        <taxon>Chordata</taxon>
        <taxon>Craniata</taxon>
        <taxon>Vertebrata</taxon>
        <taxon>Euteleostomi</taxon>
        <taxon>Mammalia</taxon>
        <taxon>Eutheria</taxon>
        <taxon>Laurasiatheria</taxon>
        <taxon>Carnivora</taxon>
        <taxon>Caniformia</taxon>
        <taxon>Musteloidea</taxon>
        <taxon>Mustelidae</taxon>
        <taxon>Guloninae</taxon>
        <taxon>Gulo</taxon>
    </lineage>
</organism>
<feature type="non-terminal residue" evidence="16">
    <location>
        <position position="60"/>
    </location>
</feature>
<dbReference type="Proteomes" id="UP000269945">
    <property type="component" value="Unassembled WGS sequence"/>
</dbReference>
<evidence type="ECO:0000313" key="16">
    <source>
        <dbReference type="EMBL" id="VCX37709.1"/>
    </source>
</evidence>
<dbReference type="Pfam" id="PF21471">
    <property type="entry name" value="Reelin_subrepeat-B"/>
    <property type="match status" value="1"/>
</dbReference>
<evidence type="ECO:0000256" key="13">
    <source>
        <dbReference type="ARBA" id="ARBA00023900"/>
    </source>
</evidence>
<dbReference type="InterPro" id="IPR034968">
    <property type="entry name" value="Reelin"/>
</dbReference>
<keyword evidence="10" id="KW-0106">Calcium</keyword>
<evidence type="ECO:0000256" key="3">
    <source>
        <dbReference type="ARBA" id="ARBA00022525"/>
    </source>
</evidence>
<evidence type="ECO:0000256" key="14">
    <source>
        <dbReference type="ARBA" id="ARBA00044961"/>
    </source>
</evidence>
<dbReference type="GO" id="GO:0008236">
    <property type="term" value="F:serine-type peptidase activity"/>
    <property type="evidence" value="ECO:0007669"/>
    <property type="project" value="UniProtKB-KW"/>
</dbReference>
<keyword evidence="6" id="KW-0479">Metal-binding</keyword>
<keyword evidence="3" id="KW-0964">Secreted</keyword>
<comment type="subunit">
    <text evidence="14">Oligomer of disulfide-linked homodimers.</text>
</comment>
<evidence type="ECO:0000256" key="15">
    <source>
        <dbReference type="ARBA" id="ARBA00046064"/>
    </source>
</evidence>
<evidence type="ECO:0000256" key="10">
    <source>
        <dbReference type="ARBA" id="ARBA00022837"/>
    </source>
</evidence>
<keyword evidence="7" id="KW-0378">Hydrolase</keyword>
<keyword evidence="8" id="KW-0720">Serine protease</keyword>
<dbReference type="InterPro" id="IPR049419">
    <property type="entry name" value="Reelin_subrepeat-B"/>
</dbReference>
<evidence type="ECO:0000256" key="8">
    <source>
        <dbReference type="ARBA" id="ARBA00022825"/>
    </source>
</evidence>
<evidence type="ECO:0000256" key="11">
    <source>
        <dbReference type="ARBA" id="ARBA00022889"/>
    </source>
</evidence>
<evidence type="ECO:0000256" key="7">
    <source>
        <dbReference type="ARBA" id="ARBA00022801"/>
    </source>
</evidence>
<name>A0A9X9M6D9_GULGU</name>
<proteinExistence type="inferred from homology"/>
<evidence type="ECO:0000256" key="6">
    <source>
        <dbReference type="ARBA" id="ARBA00022723"/>
    </source>
</evidence>
<keyword evidence="2" id="KW-0217">Developmental protein</keyword>
<evidence type="ECO:0000256" key="1">
    <source>
        <dbReference type="ARBA" id="ARBA00004498"/>
    </source>
</evidence>